<evidence type="ECO:0000313" key="8">
    <source>
        <dbReference type="EMBL" id="KHJ76219.1"/>
    </source>
</evidence>
<keyword evidence="3 5" id="KW-1015">Disulfide bond</keyword>
<dbReference type="GO" id="GO:0006644">
    <property type="term" value="P:phospholipid metabolic process"/>
    <property type="evidence" value="ECO:0007669"/>
    <property type="project" value="InterPro"/>
</dbReference>
<name>A0A0B1RU52_OESDE</name>
<feature type="binding site" evidence="4">
    <location>
        <position position="29"/>
    </location>
    <ligand>
        <name>Ca(2+)</name>
        <dbReference type="ChEBI" id="CHEBI:29108"/>
    </ligand>
</feature>
<dbReference type="GO" id="GO:0047498">
    <property type="term" value="F:calcium-dependent phospholipase A2 activity"/>
    <property type="evidence" value="ECO:0007669"/>
    <property type="project" value="TreeGrafter"/>
</dbReference>
<dbReference type="PROSITE" id="PS00118">
    <property type="entry name" value="PA2_HIS"/>
    <property type="match status" value="1"/>
</dbReference>
<dbReference type="GO" id="GO:0050482">
    <property type="term" value="P:arachidonate secretion"/>
    <property type="evidence" value="ECO:0007669"/>
    <property type="project" value="InterPro"/>
</dbReference>
<dbReference type="GO" id="GO:0005576">
    <property type="term" value="C:extracellular region"/>
    <property type="evidence" value="ECO:0007669"/>
    <property type="project" value="UniProtKB-SubCell"/>
</dbReference>
<evidence type="ECO:0000256" key="3">
    <source>
        <dbReference type="ARBA" id="ARBA00023157"/>
    </source>
</evidence>
<feature type="binding site" evidence="4">
    <location>
        <position position="12"/>
    </location>
    <ligand>
        <name>Ca(2+)</name>
        <dbReference type="ChEBI" id="CHEBI:29108"/>
    </ligand>
</feature>
<feature type="domain" description="Phospholipase A2-like central" evidence="7">
    <location>
        <begin position="2"/>
        <end position="71"/>
    </location>
</feature>
<evidence type="ECO:0000256" key="5">
    <source>
        <dbReference type="PIRSR" id="PIRSR601211-3"/>
    </source>
</evidence>
<comment type="subcellular location">
    <subcellularLocation>
        <location evidence="1">Secreted</location>
    </subcellularLocation>
</comment>
<comment type="similarity">
    <text evidence="6">Belongs to the phospholipase A2 family.</text>
</comment>
<comment type="cofactor">
    <cofactor evidence="4">
        <name>Ca(2+)</name>
        <dbReference type="ChEBI" id="CHEBI:29108"/>
    </cofactor>
    <text evidence="4">Binds 1 Ca(2+) ion per subunit.</text>
</comment>
<sequence>VYNNYGCYCGYGGGGTPIDGIDKCCEVHDRCYGNAKTTKKCSWSIKLYFDRYKWTCKNGEAVCAGECFDEQ</sequence>
<dbReference type="PANTHER" id="PTHR11716">
    <property type="entry name" value="PHOSPHOLIPASE A2 FAMILY MEMBER"/>
    <property type="match status" value="1"/>
</dbReference>
<feature type="disulfide bond" evidence="5">
    <location>
        <begin position="9"/>
        <end position="25"/>
    </location>
</feature>
<organism evidence="8 9">
    <name type="scientific">Oesophagostomum dentatum</name>
    <name type="common">Nodular worm</name>
    <dbReference type="NCBI Taxonomy" id="61180"/>
    <lineage>
        <taxon>Eukaryota</taxon>
        <taxon>Metazoa</taxon>
        <taxon>Ecdysozoa</taxon>
        <taxon>Nematoda</taxon>
        <taxon>Chromadorea</taxon>
        <taxon>Rhabditida</taxon>
        <taxon>Rhabditina</taxon>
        <taxon>Rhabditomorpha</taxon>
        <taxon>Strongyloidea</taxon>
        <taxon>Strongylidae</taxon>
        <taxon>Oesophagostomum</taxon>
    </lineage>
</organism>
<feature type="binding site" evidence="4">
    <location>
        <position position="10"/>
    </location>
    <ligand>
        <name>Ca(2+)</name>
        <dbReference type="ChEBI" id="CHEBI:29108"/>
    </ligand>
</feature>
<dbReference type="GO" id="GO:0005509">
    <property type="term" value="F:calcium ion binding"/>
    <property type="evidence" value="ECO:0007669"/>
    <property type="project" value="InterPro"/>
</dbReference>
<accession>A0A0B1RU52</accession>
<dbReference type="InterPro" id="IPR033113">
    <property type="entry name" value="PLA2_histidine"/>
</dbReference>
<dbReference type="SUPFAM" id="SSF48619">
    <property type="entry name" value="Phospholipase A2, PLA2"/>
    <property type="match status" value="1"/>
</dbReference>
<dbReference type="Proteomes" id="UP000053660">
    <property type="component" value="Unassembled WGS sequence"/>
</dbReference>
<dbReference type="Gene3D" id="1.20.90.10">
    <property type="entry name" value="Phospholipase A2 domain"/>
    <property type="match status" value="1"/>
</dbReference>
<keyword evidence="4" id="KW-0479">Metal-binding</keyword>
<dbReference type="InterPro" id="IPR001211">
    <property type="entry name" value="PLA2"/>
</dbReference>
<dbReference type="PANTHER" id="PTHR11716:SF51">
    <property type="entry name" value="PHOSPHOLIPASE A2"/>
    <property type="match status" value="1"/>
</dbReference>
<feature type="binding site" evidence="4">
    <location>
        <position position="8"/>
    </location>
    <ligand>
        <name>Ca(2+)</name>
        <dbReference type="ChEBI" id="CHEBI:29108"/>
    </ligand>
</feature>
<gene>
    <name evidence="8" type="ORF">OESDEN_24161</name>
</gene>
<evidence type="ECO:0000259" key="7">
    <source>
        <dbReference type="SMART" id="SM00085"/>
    </source>
</evidence>
<feature type="non-terminal residue" evidence="8">
    <location>
        <position position="1"/>
    </location>
</feature>
<protein>
    <submittedName>
        <fullName evidence="8">Phospholipase A2</fullName>
    </submittedName>
</protein>
<keyword evidence="4" id="KW-0106">Calcium</keyword>
<dbReference type="Pfam" id="PF00068">
    <property type="entry name" value="Phospholip_A2_1"/>
    <property type="match status" value="1"/>
</dbReference>
<evidence type="ECO:0000256" key="6">
    <source>
        <dbReference type="RuleBase" id="RU003654"/>
    </source>
</evidence>
<evidence type="ECO:0000313" key="9">
    <source>
        <dbReference type="Proteomes" id="UP000053660"/>
    </source>
</evidence>
<dbReference type="InterPro" id="IPR036444">
    <property type="entry name" value="PLipase_A2_dom_sf"/>
</dbReference>
<dbReference type="InterPro" id="IPR016090">
    <property type="entry name" value="PLA2-like_dom"/>
</dbReference>
<dbReference type="GO" id="GO:0016042">
    <property type="term" value="P:lipid catabolic process"/>
    <property type="evidence" value="ECO:0007669"/>
    <property type="project" value="InterPro"/>
</dbReference>
<dbReference type="OrthoDB" id="5839847at2759"/>
<keyword evidence="9" id="KW-1185">Reference proteome</keyword>
<dbReference type="EMBL" id="KN611973">
    <property type="protein sequence ID" value="KHJ76219.1"/>
    <property type="molecule type" value="Genomic_DNA"/>
</dbReference>
<dbReference type="SMART" id="SM00085">
    <property type="entry name" value="PA2c"/>
    <property type="match status" value="1"/>
</dbReference>
<proteinExistence type="inferred from homology"/>
<reference evidence="8 9" key="1">
    <citation type="submission" date="2014-03" db="EMBL/GenBank/DDBJ databases">
        <title>Draft genome of the hookworm Oesophagostomum dentatum.</title>
        <authorList>
            <person name="Mitreva M."/>
        </authorList>
    </citation>
    <scope>NUCLEOTIDE SEQUENCE [LARGE SCALE GENOMIC DNA]</scope>
    <source>
        <strain evidence="8 9">OD-Hann</strain>
    </source>
</reference>
<dbReference type="AlphaFoldDB" id="A0A0B1RU52"/>
<dbReference type="GO" id="GO:0005543">
    <property type="term" value="F:phospholipid binding"/>
    <property type="evidence" value="ECO:0007669"/>
    <property type="project" value="TreeGrafter"/>
</dbReference>
<keyword evidence="2" id="KW-0964">Secreted</keyword>
<evidence type="ECO:0000256" key="4">
    <source>
        <dbReference type="PIRSR" id="PIRSR601211-2"/>
    </source>
</evidence>
<evidence type="ECO:0000256" key="2">
    <source>
        <dbReference type="ARBA" id="ARBA00022525"/>
    </source>
</evidence>
<evidence type="ECO:0000256" key="1">
    <source>
        <dbReference type="ARBA" id="ARBA00004613"/>
    </source>
</evidence>